<feature type="chain" id="PRO_5028807785" evidence="1">
    <location>
        <begin position="21"/>
        <end position="226"/>
    </location>
</feature>
<dbReference type="AlphaFoldDB" id="A0A7E4VFQ0"/>
<feature type="signal peptide" evidence="1">
    <location>
        <begin position="1"/>
        <end position="20"/>
    </location>
</feature>
<proteinExistence type="predicted"/>
<dbReference type="Proteomes" id="UP000492821">
    <property type="component" value="Unassembled WGS sequence"/>
</dbReference>
<evidence type="ECO:0000313" key="2">
    <source>
        <dbReference type="Proteomes" id="UP000492821"/>
    </source>
</evidence>
<keyword evidence="2" id="KW-1185">Reference proteome</keyword>
<reference evidence="3" key="2">
    <citation type="submission" date="2020-10" db="UniProtKB">
        <authorList>
            <consortium name="WormBaseParasite"/>
        </authorList>
    </citation>
    <scope>IDENTIFICATION</scope>
</reference>
<reference evidence="2" key="1">
    <citation type="journal article" date="2013" name="Genetics">
        <title>The draft genome and transcriptome of Panagrellus redivivus are shaped by the harsh demands of a free-living lifestyle.</title>
        <authorList>
            <person name="Srinivasan J."/>
            <person name="Dillman A.R."/>
            <person name="Macchietto M.G."/>
            <person name="Heikkinen L."/>
            <person name="Lakso M."/>
            <person name="Fracchia K.M."/>
            <person name="Antoshechkin I."/>
            <person name="Mortazavi A."/>
            <person name="Wong G."/>
            <person name="Sternberg P.W."/>
        </authorList>
    </citation>
    <scope>NUCLEOTIDE SEQUENCE [LARGE SCALE GENOMIC DNA]</scope>
    <source>
        <strain evidence="2">MT8872</strain>
    </source>
</reference>
<name>A0A7E4VFQ0_PANRE</name>
<organism evidence="2 3">
    <name type="scientific">Panagrellus redivivus</name>
    <name type="common">Microworm</name>
    <dbReference type="NCBI Taxonomy" id="6233"/>
    <lineage>
        <taxon>Eukaryota</taxon>
        <taxon>Metazoa</taxon>
        <taxon>Ecdysozoa</taxon>
        <taxon>Nematoda</taxon>
        <taxon>Chromadorea</taxon>
        <taxon>Rhabditida</taxon>
        <taxon>Tylenchina</taxon>
        <taxon>Panagrolaimomorpha</taxon>
        <taxon>Panagrolaimoidea</taxon>
        <taxon>Panagrolaimidae</taxon>
        <taxon>Panagrellus</taxon>
    </lineage>
</organism>
<protein>
    <submittedName>
        <fullName evidence="3">Apple domain-containing protein</fullName>
    </submittedName>
</protein>
<accession>A0A7E4VFQ0</accession>
<sequence>MLFLSLACFVILEAARQGLACIPMRSPGGVIPITEVPPVMTTVAPTAPTTVPTTVSTTASTATVPTTTTTTAPATCPAQTALAPFLADPDFRESHTLFRQQQTCAQCEDETVSYFDSATSAQFDLTEFISAVDTSTCANLCICTESGVCYTNEGDFTFYLYSYCDATNCGMYFVFGEDETGSFVPTSGTGTTYIPDPGYTNPVTDENVYLKGSTISCTMCRMTDCF</sequence>
<evidence type="ECO:0000313" key="3">
    <source>
        <dbReference type="WBParaSite" id="Pan_g20252.t1"/>
    </source>
</evidence>
<evidence type="ECO:0000256" key="1">
    <source>
        <dbReference type="SAM" id="SignalP"/>
    </source>
</evidence>
<keyword evidence="1" id="KW-0732">Signal</keyword>
<dbReference type="WBParaSite" id="Pan_g20252.t1">
    <property type="protein sequence ID" value="Pan_g20252.t1"/>
    <property type="gene ID" value="Pan_g20252"/>
</dbReference>